<dbReference type="Pfam" id="PF12637">
    <property type="entry name" value="TSCPD"/>
    <property type="match status" value="1"/>
</dbReference>
<dbReference type="GO" id="GO:0071897">
    <property type="term" value="P:DNA biosynthetic process"/>
    <property type="evidence" value="ECO:0007669"/>
    <property type="project" value="UniProtKB-KW"/>
</dbReference>
<evidence type="ECO:0000259" key="6">
    <source>
        <dbReference type="Pfam" id="PF12637"/>
    </source>
</evidence>
<dbReference type="InterPro" id="IPR024434">
    <property type="entry name" value="TSCPD_dom"/>
</dbReference>
<evidence type="ECO:0000313" key="7">
    <source>
        <dbReference type="EMBL" id="TCL35216.1"/>
    </source>
</evidence>
<name>A0A4R1Q3L0_9FIRM</name>
<dbReference type="Proteomes" id="UP000295063">
    <property type="component" value="Unassembled WGS sequence"/>
</dbReference>
<accession>A0A4R1Q3L0</accession>
<evidence type="ECO:0000256" key="5">
    <source>
        <dbReference type="ARBA" id="ARBA00047754"/>
    </source>
</evidence>
<protein>
    <recommendedName>
        <fullName evidence="2">ribonucleoside-diphosphate reductase</fullName>
        <ecNumber evidence="2">1.17.4.1</ecNumber>
    </recommendedName>
</protein>
<evidence type="ECO:0000256" key="3">
    <source>
        <dbReference type="ARBA" id="ARBA00022634"/>
    </source>
</evidence>
<feature type="domain" description="TSCPD" evidence="6">
    <location>
        <begin position="3"/>
        <end position="77"/>
    </location>
</feature>
<dbReference type="EMBL" id="SLUI01000013">
    <property type="protein sequence ID" value="TCL35216.1"/>
    <property type="molecule type" value="Genomic_DNA"/>
</dbReference>
<dbReference type="AlphaFoldDB" id="A0A4R1Q3L0"/>
<comment type="caution">
    <text evidence="7">The sequence shown here is derived from an EMBL/GenBank/DDBJ whole genome shotgun (WGS) entry which is preliminary data.</text>
</comment>
<dbReference type="GO" id="GO:0000166">
    <property type="term" value="F:nucleotide binding"/>
    <property type="evidence" value="ECO:0007669"/>
    <property type="project" value="UniProtKB-KW"/>
</dbReference>
<evidence type="ECO:0000256" key="2">
    <source>
        <dbReference type="ARBA" id="ARBA00012274"/>
    </source>
</evidence>
<keyword evidence="8" id="KW-1185">Reference proteome</keyword>
<evidence type="ECO:0000313" key="8">
    <source>
        <dbReference type="Proteomes" id="UP000295063"/>
    </source>
</evidence>
<dbReference type="EC" id="1.17.4.1" evidence="2"/>
<gene>
    <name evidence="7" type="ORF">EV210_11356</name>
</gene>
<reference evidence="7 8" key="1">
    <citation type="submission" date="2019-03" db="EMBL/GenBank/DDBJ databases">
        <title>Genomic Encyclopedia of Type Strains, Phase IV (KMG-IV): sequencing the most valuable type-strain genomes for metagenomic binning, comparative biology and taxonomic classification.</title>
        <authorList>
            <person name="Goeker M."/>
        </authorList>
    </citation>
    <scope>NUCLEOTIDE SEQUENCE [LARGE SCALE GENOMIC DNA]</scope>
    <source>
        <strain evidence="7 8">DSM 15969</strain>
    </source>
</reference>
<sequence length="82" mass="8725">MITYKTKGVCATEIRFDVDNGIVTDLVFVGGCPGNLSAMTTLIKGMPVDEVVRKLRGTICRNATSCADQLAQALEQHAAPAK</sequence>
<evidence type="ECO:0000256" key="4">
    <source>
        <dbReference type="ARBA" id="ARBA00022741"/>
    </source>
</evidence>
<comment type="catalytic activity">
    <reaction evidence="5">
        <text>a 2'-deoxyribonucleoside 5'-diphosphate + [thioredoxin]-disulfide + H2O = a ribonucleoside 5'-diphosphate + [thioredoxin]-dithiol</text>
        <dbReference type="Rhea" id="RHEA:23252"/>
        <dbReference type="Rhea" id="RHEA-COMP:10698"/>
        <dbReference type="Rhea" id="RHEA-COMP:10700"/>
        <dbReference type="ChEBI" id="CHEBI:15377"/>
        <dbReference type="ChEBI" id="CHEBI:29950"/>
        <dbReference type="ChEBI" id="CHEBI:50058"/>
        <dbReference type="ChEBI" id="CHEBI:57930"/>
        <dbReference type="ChEBI" id="CHEBI:73316"/>
        <dbReference type="EC" id="1.17.4.1"/>
    </reaction>
</comment>
<dbReference type="RefSeq" id="WP_132082627.1">
    <property type="nucleotide sequence ID" value="NZ_DAMAKO010000014.1"/>
</dbReference>
<keyword evidence="4" id="KW-0547">Nucleotide-binding</keyword>
<dbReference type="NCBIfam" id="TIGR03905">
    <property type="entry name" value="TIGR03905_4_Cys"/>
    <property type="match status" value="1"/>
</dbReference>
<organism evidence="7 8">
    <name type="scientific">Anaerospora hongkongensis</name>
    <dbReference type="NCBI Taxonomy" id="244830"/>
    <lineage>
        <taxon>Bacteria</taxon>
        <taxon>Bacillati</taxon>
        <taxon>Bacillota</taxon>
        <taxon>Negativicutes</taxon>
        <taxon>Selenomonadales</taxon>
        <taxon>Sporomusaceae</taxon>
        <taxon>Anaerospora</taxon>
    </lineage>
</organism>
<comment type="similarity">
    <text evidence="1">Belongs to the ribonucleoside diphosphate reductase class-2 family.</text>
</comment>
<dbReference type="GO" id="GO:0004748">
    <property type="term" value="F:ribonucleoside-diphosphate reductase activity, thioredoxin disulfide as acceptor"/>
    <property type="evidence" value="ECO:0007669"/>
    <property type="project" value="UniProtKB-EC"/>
</dbReference>
<proteinExistence type="inferred from homology"/>
<dbReference type="InterPro" id="IPR023806">
    <property type="entry name" value="CHP03905"/>
</dbReference>
<keyword evidence="3" id="KW-0237">DNA synthesis</keyword>
<dbReference type="OrthoDB" id="9801525at2"/>
<evidence type="ECO:0000256" key="1">
    <source>
        <dbReference type="ARBA" id="ARBA00007405"/>
    </source>
</evidence>